<organism evidence="1 2">
    <name type="scientific">Stegodyphus mimosarum</name>
    <name type="common">African social velvet spider</name>
    <dbReference type="NCBI Taxonomy" id="407821"/>
    <lineage>
        <taxon>Eukaryota</taxon>
        <taxon>Metazoa</taxon>
        <taxon>Ecdysozoa</taxon>
        <taxon>Arthropoda</taxon>
        <taxon>Chelicerata</taxon>
        <taxon>Arachnida</taxon>
        <taxon>Araneae</taxon>
        <taxon>Araneomorphae</taxon>
        <taxon>Entelegynae</taxon>
        <taxon>Eresoidea</taxon>
        <taxon>Eresidae</taxon>
        <taxon>Stegodyphus</taxon>
    </lineage>
</organism>
<feature type="non-terminal residue" evidence="1">
    <location>
        <position position="96"/>
    </location>
</feature>
<sequence>MMSTFCYRMNWAPICFIFYRNICACLNHPFHNRHAVVNCGYVDGSHSVLICCIDSEIFSIFQQERDNFFLVVLRSTMENRLPLPVDSSAVGSMFNQ</sequence>
<dbReference type="EMBL" id="KK114783">
    <property type="protein sequence ID" value="KFM63311.1"/>
    <property type="molecule type" value="Genomic_DNA"/>
</dbReference>
<accession>A0A087TDX2</accession>
<dbReference type="AlphaFoldDB" id="A0A087TDX2"/>
<reference evidence="1 2" key="1">
    <citation type="submission" date="2013-11" db="EMBL/GenBank/DDBJ databases">
        <title>Genome sequencing of Stegodyphus mimosarum.</title>
        <authorList>
            <person name="Bechsgaard J."/>
        </authorList>
    </citation>
    <scope>NUCLEOTIDE SEQUENCE [LARGE SCALE GENOMIC DNA]</scope>
</reference>
<dbReference type="Proteomes" id="UP000054359">
    <property type="component" value="Unassembled WGS sequence"/>
</dbReference>
<proteinExistence type="predicted"/>
<evidence type="ECO:0000313" key="2">
    <source>
        <dbReference type="Proteomes" id="UP000054359"/>
    </source>
</evidence>
<keyword evidence="2" id="KW-1185">Reference proteome</keyword>
<gene>
    <name evidence="1" type="ORF">X975_14551</name>
</gene>
<name>A0A087TDX2_STEMI</name>
<evidence type="ECO:0000313" key="1">
    <source>
        <dbReference type="EMBL" id="KFM63311.1"/>
    </source>
</evidence>
<protein>
    <submittedName>
        <fullName evidence="1">Uncharacterized protein</fullName>
    </submittedName>
</protein>